<dbReference type="RefSeq" id="WP_058880548.1">
    <property type="nucleotide sequence ID" value="NZ_LPXH01000041.1"/>
</dbReference>
<proteinExistence type="predicted"/>
<protein>
    <submittedName>
        <fullName evidence="1">Uncharacterized protein</fullName>
    </submittedName>
</protein>
<organism evidence="1 2">
    <name type="scientific">Comamonas kerstersii</name>
    <dbReference type="NCBI Taxonomy" id="225992"/>
    <lineage>
        <taxon>Bacteria</taxon>
        <taxon>Pseudomonadati</taxon>
        <taxon>Pseudomonadota</taxon>
        <taxon>Betaproteobacteria</taxon>
        <taxon>Burkholderiales</taxon>
        <taxon>Comamonadaceae</taxon>
        <taxon>Comamonas</taxon>
    </lineage>
</organism>
<evidence type="ECO:0000313" key="1">
    <source>
        <dbReference type="EMBL" id="KUF37924.1"/>
    </source>
</evidence>
<dbReference type="Proteomes" id="UP000053300">
    <property type="component" value="Unassembled WGS sequence"/>
</dbReference>
<reference evidence="1 2" key="1">
    <citation type="submission" date="2015-12" db="EMBL/GenBank/DDBJ databases">
        <title>Complete genome sequence of a multi-drug resistant strain Acidovorax sp. 12322-1.</title>
        <authorList>
            <person name="Ming D."/>
            <person name="Wang M."/>
            <person name="Hu S."/>
            <person name="Zhou Y."/>
            <person name="Jiang T."/>
        </authorList>
    </citation>
    <scope>NUCLEOTIDE SEQUENCE [LARGE SCALE GENOMIC DNA]</scope>
    <source>
        <strain evidence="1 2">12322-1</strain>
    </source>
</reference>
<comment type="caution">
    <text evidence="1">The sequence shown here is derived from an EMBL/GenBank/DDBJ whole genome shotgun (WGS) entry which is preliminary data.</text>
</comment>
<accession>A0A0W7YSJ9</accession>
<gene>
    <name evidence="1" type="ORF">AS359_04205</name>
</gene>
<sequence length="78" mass="8199">MSTNLYKRLLSLLPDEPVQSGTVSLVYSDGTALVTLDGGGGQLRVRNPLGIAAAQKVYVKAGEITGQAPDLPYVLIEV</sequence>
<evidence type="ECO:0000313" key="2">
    <source>
        <dbReference type="Proteomes" id="UP000053300"/>
    </source>
</evidence>
<dbReference type="AlphaFoldDB" id="A0A0W7YSJ9"/>
<name>A0A0W7YSJ9_9BURK</name>
<dbReference type="EMBL" id="LPXH01000041">
    <property type="protein sequence ID" value="KUF37924.1"/>
    <property type="molecule type" value="Genomic_DNA"/>
</dbReference>
<keyword evidence="2" id="KW-1185">Reference proteome</keyword>